<keyword evidence="4" id="KW-0472">Membrane</keyword>
<dbReference type="Proteomes" id="UP001168972">
    <property type="component" value="Unassembled WGS sequence"/>
</dbReference>
<dbReference type="GO" id="GO:0035336">
    <property type="term" value="P:long-chain fatty-acyl-CoA metabolic process"/>
    <property type="evidence" value="ECO:0007669"/>
    <property type="project" value="TreeGrafter"/>
</dbReference>
<dbReference type="Gene3D" id="3.40.50.720">
    <property type="entry name" value="NAD(P)-binding Rossmann-like Domain"/>
    <property type="match status" value="1"/>
</dbReference>
<dbReference type="PANTHER" id="PTHR11011:SF60">
    <property type="entry name" value="FATTY ACYL-COA REDUCTASE-RELATED"/>
    <property type="match status" value="1"/>
</dbReference>
<comment type="function">
    <text evidence="4">Catalyzes the reduction of fatty acyl-CoA to fatty alcohols.</text>
</comment>
<keyword evidence="8" id="KW-1185">Reference proteome</keyword>
<dbReference type="PANTHER" id="PTHR11011">
    <property type="entry name" value="MALE STERILITY PROTEIN 2-RELATED"/>
    <property type="match status" value="1"/>
</dbReference>
<dbReference type="CDD" id="cd09071">
    <property type="entry name" value="FAR_C"/>
    <property type="match status" value="1"/>
</dbReference>
<proteinExistence type="inferred from homology"/>
<evidence type="ECO:0000313" key="7">
    <source>
        <dbReference type="EMBL" id="KAK0181960.1"/>
    </source>
</evidence>
<name>A0AA39L1U9_MICHY</name>
<keyword evidence="2 4" id="KW-0444">Lipid biosynthesis</keyword>
<feature type="domain" description="Fatty acyl-CoA reductase C-terminal" evidence="5">
    <location>
        <begin position="384"/>
        <end position="475"/>
    </location>
</feature>
<comment type="caution">
    <text evidence="7">The sequence shown here is derived from an EMBL/GenBank/DDBJ whole genome shotgun (WGS) entry which is preliminary data.</text>
</comment>
<evidence type="ECO:0000313" key="8">
    <source>
        <dbReference type="Proteomes" id="UP001168972"/>
    </source>
</evidence>
<feature type="transmembrane region" description="Helical" evidence="4">
    <location>
        <begin position="501"/>
        <end position="524"/>
    </location>
</feature>
<evidence type="ECO:0000256" key="2">
    <source>
        <dbReference type="ARBA" id="ARBA00022516"/>
    </source>
</evidence>
<reference evidence="7" key="2">
    <citation type="submission" date="2023-03" db="EMBL/GenBank/DDBJ databases">
        <authorList>
            <person name="Inwood S.N."/>
            <person name="Skelly J.G."/>
            <person name="Guhlin J."/>
            <person name="Harrop T.W.R."/>
            <person name="Goldson S.G."/>
            <person name="Dearden P.K."/>
        </authorList>
    </citation>
    <scope>NUCLEOTIDE SEQUENCE</scope>
    <source>
        <strain evidence="7">Lincoln</strain>
        <tissue evidence="7">Whole body</tissue>
    </source>
</reference>
<dbReference type="InterPro" id="IPR013120">
    <property type="entry name" value="FAR_NAD-bd"/>
</dbReference>
<comment type="similarity">
    <text evidence="1 4">Belongs to the fatty acyl-CoA reductase family.</text>
</comment>
<evidence type="ECO:0000256" key="1">
    <source>
        <dbReference type="ARBA" id="ARBA00005928"/>
    </source>
</evidence>
<comment type="catalytic activity">
    <reaction evidence="4">
        <text>a long-chain fatty acyl-CoA + 2 NADPH + 2 H(+) = a long-chain primary fatty alcohol + 2 NADP(+) + CoA</text>
        <dbReference type="Rhea" id="RHEA:52716"/>
        <dbReference type="ChEBI" id="CHEBI:15378"/>
        <dbReference type="ChEBI" id="CHEBI:57287"/>
        <dbReference type="ChEBI" id="CHEBI:57783"/>
        <dbReference type="ChEBI" id="CHEBI:58349"/>
        <dbReference type="ChEBI" id="CHEBI:77396"/>
        <dbReference type="ChEBI" id="CHEBI:83139"/>
        <dbReference type="EC" id="1.2.1.84"/>
    </reaction>
</comment>
<dbReference type="SUPFAM" id="SSF51735">
    <property type="entry name" value="NAD(P)-binding Rossmann-fold domains"/>
    <property type="match status" value="1"/>
</dbReference>
<dbReference type="InterPro" id="IPR033640">
    <property type="entry name" value="FAR_C"/>
</dbReference>
<keyword evidence="4" id="KW-0521">NADP</keyword>
<keyword evidence="4" id="KW-1133">Transmembrane helix</keyword>
<keyword evidence="3 4" id="KW-0443">Lipid metabolism</keyword>
<dbReference type="InterPro" id="IPR026055">
    <property type="entry name" value="FAR"/>
</dbReference>
<dbReference type="AlphaFoldDB" id="A0AA39L1U9"/>
<gene>
    <name evidence="7" type="ORF">PV327_000137</name>
</gene>
<dbReference type="Pfam" id="PF07993">
    <property type="entry name" value="NAD_binding_4"/>
    <property type="match status" value="1"/>
</dbReference>
<keyword evidence="4" id="KW-0812">Transmembrane</keyword>
<reference evidence="7" key="1">
    <citation type="journal article" date="2023" name="bioRxiv">
        <title>Scaffold-level genome assemblies of two parasitoid biocontrol wasps reveal the parthenogenesis mechanism and an associated novel virus.</title>
        <authorList>
            <person name="Inwood S."/>
            <person name="Skelly J."/>
            <person name="Guhlin J."/>
            <person name="Harrop T."/>
            <person name="Goldson S."/>
            <person name="Dearden P."/>
        </authorList>
    </citation>
    <scope>NUCLEOTIDE SEQUENCE</scope>
    <source>
        <strain evidence="7">Lincoln</strain>
        <tissue evidence="7">Whole body</tissue>
    </source>
</reference>
<dbReference type="InterPro" id="IPR036291">
    <property type="entry name" value="NAD(P)-bd_dom_sf"/>
</dbReference>
<accession>A0AA39L1U9</accession>
<dbReference type="GO" id="GO:0005777">
    <property type="term" value="C:peroxisome"/>
    <property type="evidence" value="ECO:0007669"/>
    <property type="project" value="TreeGrafter"/>
</dbReference>
<protein>
    <recommendedName>
        <fullName evidence="4">Fatty acyl-CoA reductase</fullName>
        <ecNumber evidence="4">1.2.1.84</ecNumber>
    </recommendedName>
</protein>
<organism evidence="7 8">
    <name type="scientific">Microctonus hyperodae</name>
    <name type="common">Parasitoid wasp</name>
    <dbReference type="NCBI Taxonomy" id="165561"/>
    <lineage>
        <taxon>Eukaryota</taxon>
        <taxon>Metazoa</taxon>
        <taxon>Ecdysozoa</taxon>
        <taxon>Arthropoda</taxon>
        <taxon>Hexapoda</taxon>
        <taxon>Insecta</taxon>
        <taxon>Pterygota</taxon>
        <taxon>Neoptera</taxon>
        <taxon>Endopterygota</taxon>
        <taxon>Hymenoptera</taxon>
        <taxon>Apocrita</taxon>
        <taxon>Ichneumonoidea</taxon>
        <taxon>Braconidae</taxon>
        <taxon>Euphorinae</taxon>
        <taxon>Microctonus</taxon>
    </lineage>
</organism>
<sequence length="533" mass="61835">MMEEIYQKISNENDFGCDTNEKSEIQEFFVGQTIFLTGCTGFLGKCFVEKLLRSCPGIKKLYLLVRPHKTPIEERMEKYFQHLLFDKLREMRPNFISKVVIIEGNLIENGMNLSNENRKLLLNEVTVIIHNASNVKFDGRTSLILRCNVLGTKYMLDLAKECKNLKCFSYVSTAYSHCYQKNIEEKCYPPPADLQVVQDLINVDEQTPNGLSDAAKYDAYYPWTNLYTYSKSIAESLVEEAAKQVNFACIIYRPSIVISTYQEPIVGWCGNINGPATIFLGSGLGLIHSGYILNYPLDLVPSDMCSNALFAIIWDVLTNRKENTNNVMVFNYGSSTVNPTNLLEFESKVVPRGEETPSAKMIGPHFTLPTRYFCWFLVLHFLTHFIPAMIADIALVMTLRKPQALSIWWKVTMNLRRIFFFGNGNWRIHVNETQKVWDRMNKRDQHLFFCDFRLFDWVTYGYSYWPGLRVYILKDPMTTLSAARRKYAILQGLYEMFKAALYIYILYYSLNYLLIIMSPLKIYVIQKYATHSF</sequence>
<evidence type="ECO:0000256" key="4">
    <source>
        <dbReference type="RuleBase" id="RU363097"/>
    </source>
</evidence>
<dbReference type="GO" id="GO:0080019">
    <property type="term" value="F:alcohol-forming very long-chain fatty acyl-CoA reductase activity"/>
    <property type="evidence" value="ECO:0007669"/>
    <property type="project" value="InterPro"/>
</dbReference>
<feature type="domain" description="Thioester reductase (TE)" evidence="6">
    <location>
        <begin position="36"/>
        <end position="308"/>
    </location>
</feature>
<dbReference type="GO" id="GO:0102965">
    <property type="term" value="F:alcohol-forming long-chain fatty acyl-CoA reductase activity"/>
    <property type="evidence" value="ECO:0007669"/>
    <property type="project" value="UniProtKB-EC"/>
</dbReference>
<dbReference type="EC" id="1.2.1.84" evidence="4"/>
<dbReference type="Pfam" id="PF03015">
    <property type="entry name" value="Sterile"/>
    <property type="match status" value="1"/>
</dbReference>
<evidence type="ECO:0000259" key="5">
    <source>
        <dbReference type="Pfam" id="PF03015"/>
    </source>
</evidence>
<evidence type="ECO:0000259" key="6">
    <source>
        <dbReference type="Pfam" id="PF07993"/>
    </source>
</evidence>
<keyword evidence="4" id="KW-0560">Oxidoreductase</keyword>
<dbReference type="CDD" id="cd05236">
    <property type="entry name" value="FAR-N_SDR_e"/>
    <property type="match status" value="1"/>
</dbReference>
<dbReference type="EMBL" id="JAQQBR010000001">
    <property type="protein sequence ID" value="KAK0181960.1"/>
    <property type="molecule type" value="Genomic_DNA"/>
</dbReference>
<evidence type="ECO:0000256" key="3">
    <source>
        <dbReference type="ARBA" id="ARBA00023098"/>
    </source>
</evidence>